<dbReference type="AlphaFoldDB" id="A0A8J5Q0X1"/>
<dbReference type="PANTHER" id="PTHR43083">
    <property type="entry name" value="MANNAN POLYMERASE II"/>
    <property type="match status" value="1"/>
</dbReference>
<feature type="non-terminal residue" evidence="1">
    <location>
        <position position="1"/>
    </location>
</feature>
<reference evidence="1 2" key="1">
    <citation type="journal article" date="2021" name="DNA Res.">
        <title>Genome analysis of Candida subhashii reveals its hybrid nature and dual mitochondrial genome conformations.</title>
        <authorList>
            <person name="Mixao V."/>
            <person name="Hegedusova E."/>
            <person name="Saus E."/>
            <person name="Pryszcz L.P."/>
            <person name="Cillingova A."/>
            <person name="Nosek J."/>
            <person name="Gabaldon T."/>
        </authorList>
    </citation>
    <scope>NUCLEOTIDE SEQUENCE [LARGE SCALE GENOMIC DNA]</scope>
    <source>
        <strain evidence="1 2">CBS 10753</strain>
    </source>
</reference>
<evidence type="ECO:0000313" key="2">
    <source>
        <dbReference type="Proteomes" id="UP000694255"/>
    </source>
</evidence>
<dbReference type="GO" id="GO:0006487">
    <property type="term" value="P:protein N-linked glycosylation"/>
    <property type="evidence" value="ECO:0007669"/>
    <property type="project" value="TreeGrafter"/>
</dbReference>
<dbReference type="GO" id="GO:0000032">
    <property type="term" value="P:cell wall mannoprotein biosynthetic process"/>
    <property type="evidence" value="ECO:0007669"/>
    <property type="project" value="TreeGrafter"/>
</dbReference>
<dbReference type="PANTHER" id="PTHR43083:SF6">
    <property type="entry name" value="MANNAN POLYMERASE COMPLEXES SUBUNIT MNN9"/>
    <property type="match status" value="1"/>
</dbReference>
<keyword evidence="2" id="KW-1185">Reference proteome</keyword>
<sequence length="342" mass="39862">MESFWNTKILSKVPRRLWILLVPTYYDKSEYTDISSNYTTIEYLRSQENSTTENPSILFLSAIAGKDSYGPERKIHDFIAVLNTIAENQDSLHINMALLCNDFHELQNVITYIESKSETLSQVYGKITIISAPFLDKNQGFARDQRKAPQSQRLRRRMIARTRNFLLLNSLRHEQYTLFVDSDIIEFEHPETFLLTFIKTNKDIIVPRIPVAGNPDYDLNSWRGQRRKPTEEQLKLLDVENREDFHYYPEEADIPGKVWHFKEYIANTNNEYEEHKDEYEYLVPLDSVGGAVLFAKSIVYKQGAIFPTSYIVGTTWDRSEGYDGIETEGLCYLAKPLGYSCW</sequence>
<dbReference type="RefSeq" id="XP_049260713.1">
    <property type="nucleotide sequence ID" value="XM_049410135.1"/>
</dbReference>
<name>A0A8J5Q0X1_9ASCO</name>
<dbReference type="OrthoDB" id="204164at2759"/>
<organism evidence="1 2">
    <name type="scientific">[Candida] subhashii</name>
    <dbReference type="NCBI Taxonomy" id="561895"/>
    <lineage>
        <taxon>Eukaryota</taxon>
        <taxon>Fungi</taxon>
        <taxon>Dikarya</taxon>
        <taxon>Ascomycota</taxon>
        <taxon>Saccharomycotina</taxon>
        <taxon>Pichiomycetes</taxon>
        <taxon>Debaryomycetaceae</taxon>
        <taxon>Spathaspora</taxon>
    </lineage>
</organism>
<dbReference type="GeneID" id="73472806"/>
<evidence type="ECO:0000313" key="1">
    <source>
        <dbReference type="EMBL" id="KAG7660479.1"/>
    </source>
</evidence>
<gene>
    <name evidence="1" type="ORF">J8A68_006007</name>
</gene>
<dbReference type="EMBL" id="JAGSYN010000293">
    <property type="protein sequence ID" value="KAG7660479.1"/>
    <property type="molecule type" value="Genomic_DNA"/>
</dbReference>
<proteinExistence type="predicted"/>
<accession>A0A8J5Q0X1</accession>
<dbReference type="GO" id="GO:0000136">
    <property type="term" value="C:mannan polymerase complex"/>
    <property type="evidence" value="ECO:0007669"/>
    <property type="project" value="TreeGrafter"/>
</dbReference>
<comment type="caution">
    <text evidence="1">The sequence shown here is derived from an EMBL/GenBank/DDBJ whole genome shotgun (WGS) entry which is preliminary data.</text>
</comment>
<dbReference type="InterPro" id="IPR052086">
    <property type="entry name" value="Mannan_Polymerase_Subunit"/>
</dbReference>
<dbReference type="Proteomes" id="UP000694255">
    <property type="component" value="Unassembled WGS sequence"/>
</dbReference>
<protein>
    <submittedName>
        <fullName evidence="1">Uncharacterized protein</fullName>
    </submittedName>
</protein>
<dbReference type="GO" id="GO:0000009">
    <property type="term" value="F:alpha-1,6-mannosyltransferase activity"/>
    <property type="evidence" value="ECO:0007669"/>
    <property type="project" value="TreeGrafter"/>
</dbReference>
<dbReference type="Pfam" id="PF03452">
    <property type="entry name" value="Anp1"/>
    <property type="match status" value="1"/>
</dbReference>